<gene>
    <name evidence="2" type="ORF">UCDDS831_g04229</name>
</gene>
<dbReference type="Proteomes" id="UP000034182">
    <property type="component" value="Unassembled WGS sequence"/>
</dbReference>
<evidence type="ECO:0000313" key="3">
    <source>
        <dbReference type="Proteomes" id="UP000034182"/>
    </source>
</evidence>
<dbReference type="EMBL" id="LAQI01000085">
    <property type="protein sequence ID" value="KKY21388.1"/>
    <property type="molecule type" value="Genomic_DNA"/>
</dbReference>
<protein>
    <submittedName>
        <fullName evidence="2">Uncharacterized protein</fullName>
    </submittedName>
</protein>
<feature type="region of interest" description="Disordered" evidence="1">
    <location>
        <begin position="25"/>
        <end position="47"/>
    </location>
</feature>
<accession>A0A0G2GCN7</accession>
<sequence length="303" mass="33087">MSRPEGNPSPQEAYRTTYNNLQRVSVVRPADPDTPWSTAPGAHNPATAARCPNRTYISMHPVDLLEVFGWGDAERLAAPGLYVALLEAIVDGHMLGSGPYAAYLATGAAPARPGGAANPPEFEEAIATALLMNMAEEDEDGDEDDEDDEVFDADDEDEDDGGLVDDDEDKMVLEAEAEGAGQAQQQAQQQEGPRSVRRRKRSVEAEGEEAPDRRAGRGRKRTRTRYREAAATAEPEPEPASHADPSSLKRKWNAVEPASSGSARPRAEARWVGQTEVFAPPMRLPRNTLQLFSVYMPDTEEEF</sequence>
<dbReference type="AlphaFoldDB" id="A0A0G2GCN7"/>
<proteinExistence type="predicted"/>
<feature type="region of interest" description="Disordered" evidence="1">
    <location>
        <begin position="136"/>
        <end position="165"/>
    </location>
</feature>
<reference evidence="2 3" key="1">
    <citation type="submission" date="2015-03" db="EMBL/GenBank/DDBJ databases">
        <authorList>
            <person name="Morales-Cruz A."/>
            <person name="Amrine K.C."/>
            <person name="Cantu D."/>
        </authorList>
    </citation>
    <scope>NUCLEOTIDE SEQUENCE [LARGE SCALE GENOMIC DNA]</scope>
    <source>
        <strain evidence="2">DS831</strain>
    </source>
</reference>
<evidence type="ECO:0000256" key="1">
    <source>
        <dbReference type="SAM" id="MobiDB-lite"/>
    </source>
</evidence>
<feature type="compositionally biased region" description="Low complexity" evidence="1">
    <location>
        <begin position="178"/>
        <end position="192"/>
    </location>
</feature>
<organism evidence="2 3">
    <name type="scientific">Diplodia seriata</name>
    <dbReference type="NCBI Taxonomy" id="420778"/>
    <lineage>
        <taxon>Eukaryota</taxon>
        <taxon>Fungi</taxon>
        <taxon>Dikarya</taxon>
        <taxon>Ascomycota</taxon>
        <taxon>Pezizomycotina</taxon>
        <taxon>Dothideomycetes</taxon>
        <taxon>Dothideomycetes incertae sedis</taxon>
        <taxon>Botryosphaeriales</taxon>
        <taxon>Botryosphaeriaceae</taxon>
        <taxon>Diplodia</taxon>
    </lineage>
</organism>
<reference evidence="2 3" key="2">
    <citation type="submission" date="2015-05" db="EMBL/GenBank/DDBJ databases">
        <title>Distinctive expansion of gene families associated with plant cell wall degradation and secondary metabolism in the genomes of grapevine trunk pathogens.</title>
        <authorList>
            <person name="Lawrence D.P."/>
            <person name="Travadon R."/>
            <person name="Rolshausen P.E."/>
            <person name="Baumgartner K."/>
        </authorList>
    </citation>
    <scope>NUCLEOTIDE SEQUENCE [LARGE SCALE GENOMIC DNA]</scope>
    <source>
        <strain evidence="2">DS831</strain>
    </source>
</reference>
<comment type="caution">
    <text evidence="2">The sequence shown here is derived from an EMBL/GenBank/DDBJ whole genome shotgun (WGS) entry which is preliminary data.</text>
</comment>
<evidence type="ECO:0000313" key="2">
    <source>
        <dbReference type="EMBL" id="KKY21388.1"/>
    </source>
</evidence>
<feature type="region of interest" description="Disordered" evidence="1">
    <location>
        <begin position="177"/>
        <end position="269"/>
    </location>
</feature>
<name>A0A0G2GCN7_9PEZI</name>